<gene>
    <name evidence="6" type="ORF">FRY97_18235</name>
</gene>
<evidence type="ECO:0000256" key="3">
    <source>
        <dbReference type="ARBA" id="ARBA00022729"/>
    </source>
</evidence>
<comment type="similarity">
    <text evidence="1">Belongs to the bacterial solute-binding protein 5 family.</text>
</comment>
<dbReference type="Proteomes" id="UP000321580">
    <property type="component" value="Unassembled WGS sequence"/>
</dbReference>
<evidence type="ECO:0000256" key="2">
    <source>
        <dbReference type="ARBA" id="ARBA00022448"/>
    </source>
</evidence>
<evidence type="ECO:0000256" key="1">
    <source>
        <dbReference type="ARBA" id="ARBA00005695"/>
    </source>
</evidence>
<evidence type="ECO:0000313" key="6">
    <source>
        <dbReference type="EMBL" id="TXB61613.1"/>
    </source>
</evidence>
<sequence>MKLSSQNQSWLFLLLFIAVSCGSDADSGSQQAALVFKQTSNTVFARFPAEPDRLNPILATSAYARAINEQIFQNLLHFDPYTLELRPQLAAARPVVREVADGKYAGGVGYTFNIREEAVWDDGSPITAEDVAFTMKAIFNPLVNAAHVRAYMEFVSGFETDPSNPRAFTVYTNEKYIIGEPVVSNISVLPKAVYDPSGLLDDIPFSELADAEKASRLAKESKALQAFAEAFNSAPYSREKDFISGSGPYRFVRWETGQELVLEKKEGWWGESIAPNDPLLSAYPQNLSFKIIPDQVASMAALKDEQVDVVSQIDAKDFTDLQANEEMTRRFSLQTPPSMVYYYVGLNNKNPKLADKRVRRAIAHLLDVDELINTLYYGLAQRTVGPFHPTKPYYHDELPLIAYNPEKARALLAEAGWEDTNGNGIVDKVINGMPTELALEYMISAGSKFANNMALIFQDNARKAGVEITIAPKEFTVLTDHAKRRDYDMYAGAWGQDPVVDDPKQLWHSESDTPSGGNRVSFNNAEADRLIDEIRETLDEEKRNALYLKFQELIYEEQPYIFLFAPLERIAISKRFEAKTSARRPGFFVNDFKQKNIQ</sequence>
<keyword evidence="2" id="KW-0813">Transport</keyword>
<name>A0A5C6RHN5_9BACT</name>
<organism evidence="6 7">
    <name type="scientific">Phaeodactylibacter luteus</name>
    <dbReference type="NCBI Taxonomy" id="1564516"/>
    <lineage>
        <taxon>Bacteria</taxon>
        <taxon>Pseudomonadati</taxon>
        <taxon>Bacteroidota</taxon>
        <taxon>Saprospiria</taxon>
        <taxon>Saprospirales</taxon>
        <taxon>Haliscomenobacteraceae</taxon>
        <taxon>Phaeodactylibacter</taxon>
    </lineage>
</organism>
<accession>A0A5C6RHN5</accession>
<dbReference type="GO" id="GO:1904680">
    <property type="term" value="F:peptide transmembrane transporter activity"/>
    <property type="evidence" value="ECO:0007669"/>
    <property type="project" value="TreeGrafter"/>
</dbReference>
<feature type="chain" id="PRO_5023108450" evidence="4">
    <location>
        <begin position="26"/>
        <end position="598"/>
    </location>
</feature>
<dbReference type="PROSITE" id="PS51257">
    <property type="entry name" value="PROKAR_LIPOPROTEIN"/>
    <property type="match status" value="1"/>
</dbReference>
<dbReference type="GO" id="GO:0030288">
    <property type="term" value="C:outer membrane-bounded periplasmic space"/>
    <property type="evidence" value="ECO:0007669"/>
    <property type="project" value="UniProtKB-ARBA"/>
</dbReference>
<dbReference type="EMBL" id="VOOR01000051">
    <property type="protein sequence ID" value="TXB61613.1"/>
    <property type="molecule type" value="Genomic_DNA"/>
</dbReference>
<keyword evidence="3 4" id="KW-0732">Signal</keyword>
<dbReference type="Gene3D" id="3.90.76.10">
    <property type="entry name" value="Dipeptide-binding Protein, Domain 1"/>
    <property type="match status" value="1"/>
</dbReference>
<dbReference type="SUPFAM" id="SSF53850">
    <property type="entry name" value="Periplasmic binding protein-like II"/>
    <property type="match status" value="1"/>
</dbReference>
<dbReference type="Gene3D" id="3.10.105.10">
    <property type="entry name" value="Dipeptide-binding Protein, Domain 3"/>
    <property type="match status" value="1"/>
</dbReference>
<dbReference type="PIRSF" id="PIRSF002741">
    <property type="entry name" value="MppA"/>
    <property type="match status" value="1"/>
</dbReference>
<dbReference type="Pfam" id="PF00496">
    <property type="entry name" value="SBP_bac_5"/>
    <property type="match status" value="1"/>
</dbReference>
<dbReference type="AlphaFoldDB" id="A0A5C6RHN5"/>
<dbReference type="InterPro" id="IPR039424">
    <property type="entry name" value="SBP_5"/>
</dbReference>
<reference evidence="6 7" key="1">
    <citation type="submission" date="2019-08" db="EMBL/GenBank/DDBJ databases">
        <title>Genome of Phaeodactylibacter luteus.</title>
        <authorList>
            <person name="Bowman J.P."/>
        </authorList>
    </citation>
    <scope>NUCLEOTIDE SEQUENCE [LARGE SCALE GENOMIC DNA]</scope>
    <source>
        <strain evidence="6 7">KCTC 42180</strain>
    </source>
</reference>
<protein>
    <submittedName>
        <fullName evidence="6">ABC transporter substrate-binding protein</fullName>
    </submittedName>
</protein>
<evidence type="ECO:0000313" key="7">
    <source>
        <dbReference type="Proteomes" id="UP000321580"/>
    </source>
</evidence>
<feature type="signal peptide" evidence="4">
    <location>
        <begin position="1"/>
        <end position="25"/>
    </location>
</feature>
<dbReference type="RefSeq" id="WP_147169006.1">
    <property type="nucleotide sequence ID" value="NZ_VOOR01000051.1"/>
</dbReference>
<dbReference type="Gene3D" id="3.40.190.10">
    <property type="entry name" value="Periplasmic binding protein-like II"/>
    <property type="match status" value="1"/>
</dbReference>
<comment type="caution">
    <text evidence="6">The sequence shown here is derived from an EMBL/GenBank/DDBJ whole genome shotgun (WGS) entry which is preliminary data.</text>
</comment>
<keyword evidence="7" id="KW-1185">Reference proteome</keyword>
<dbReference type="InterPro" id="IPR030678">
    <property type="entry name" value="Peptide/Ni-bd"/>
</dbReference>
<dbReference type="OrthoDB" id="9772924at2"/>
<proteinExistence type="inferred from homology"/>
<dbReference type="GO" id="GO:0043190">
    <property type="term" value="C:ATP-binding cassette (ABC) transporter complex"/>
    <property type="evidence" value="ECO:0007669"/>
    <property type="project" value="InterPro"/>
</dbReference>
<dbReference type="PANTHER" id="PTHR30290:SF9">
    <property type="entry name" value="OLIGOPEPTIDE-BINDING PROTEIN APPA"/>
    <property type="match status" value="1"/>
</dbReference>
<evidence type="ECO:0000256" key="4">
    <source>
        <dbReference type="SAM" id="SignalP"/>
    </source>
</evidence>
<evidence type="ECO:0000259" key="5">
    <source>
        <dbReference type="Pfam" id="PF00496"/>
    </source>
</evidence>
<dbReference type="PANTHER" id="PTHR30290">
    <property type="entry name" value="PERIPLASMIC BINDING COMPONENT OF ABC TRANSPORTER"/>
    <property type="match status" value="1"/>
</dbReference>
<feature type="domain" description="Solute-binding protein family 5" evidence="5">
    <location>
        <begin position="107"/>
        <end position="514"/>
    </location>
</feature>
<dbReference type="InterPro" id="IPR000914">
    <property type="entry name" value="SBP_5_dom"/>
</dbReference>
<dbReference type="GO" id="GO:0015833">
    <property type="term" value="P:peptide transport"/>
    <property type="evidence" value="ECO:0007669"/>
    <property type="project" value="TreeGrafter"/>
</dbReference>